<evidence type="ECO:0000313" key="4">
    <source>
        <dbReference type="Proteomes" id="UP000724874"/>
    </source>
</evidence>
<dbReference type="InterPro" id="IPR047415">
    <property type="entry name" value="Pcf11_CID"/>
</dbReference>
<dbReference type="GO" id="GO:0005849">
    <property type="term" value="C:mRNA cleavage factor complex"/>
    <property type="evidence" value="ECO:0007669"/>
    <property type="project" value="TreeGrafter"/>
</dbReference>
<evidence type="ECO:0000256" key="1">
    <source>
        <dbReference type="SAM" id="MobiDB-lite"/>
    </source>
</evidence>
<feature type="compositionally biased region" description="Polar residues" evidence="1">
    <location>
        <begin position="600"/>
        <end position="614"/>
    </location>
</feature>
<feature type="region of interest" description="Disordered" evidence="1">
    <location>
        <begin position="571"/>
        <end position="647"/>
    </location>
</feature>
<organism evidence="3 4">
    <name type="scientific">Gymnopilus junonius</name>
    <name type="common">Spectacular rustgill mushroom</name>
    <name type="synonym">Gymnopilus spectabilis subsp. junonius</name>
    <dbReference type="NCBI Taxonomy" id="109634"/>
    <lineage>
        <taxon>Eukaryota</taxon>
        <taxon>Fungi</taxon>
        <taxon>Dikarya</taxon>
        <taxon>Basidiomycota</taxon>
        <taxon>Agaricomycotina</taxon>
        <taxon>Agaricomycetes</taxon>
        <taxon>Agaricomycetidae</taxon>
        <taxon>Agaricales</taxon>
        <taxon>Agaricineae</taxon>
        <taxon>Hymenogastraceae</taxon>
        <taxon>Gymnopilus</taxon>
    </lineage>
</organism>
<dbReference type="PROSITE" id="PS51391">
    <property type="entry name" value="CID"/>
    <property type="match status" value="1"/>
</dbReference>
<feature type="domain" description="CID" evidence="2">
    <location>
        <begin position="48"/>
        <end position="177"/>
    </location>
</feature>
<dbReference type="GO" id="GO:0003729">
    <property type="term" value="F:mRNA binding"/>
    <property type="evidence" value="ECO:0007669"/>
    <property type="project" value="InterPro"/>
</dbReference>
<name>A0A9P5P384_GYMJU</name>
<proteinExistence type="predicted"/>
<comment type="caution">
    <text evidence="3">The sequence shown here is derived from an EMBL/GenBank/DDBJ whole genome shotgun (WGS) entry which is preliminary data.</text>
</comment>
<dbReference type="PANTHER" id="PTHR15921:SF3">
    <property type="entry name" value="PRE-MRNA CLEAVAGE COMPLEX 2 PROTEIN PCF11"/>
    <property type="match status" value="1"/>
</dbReference>
<dbReference type="EMBL" id="JADNYJ010000001">
    <property type="protein sequence ID" value="KAF8914005.1"/>
    <property type="molecule type" value="Genomic_DNA"/>
</dbReference>
<dbReference type="Pfam" id="PF21936">
    <property type="entry name" value="Pcf11_C"/>
    <property type="match status" value="1"/>
</dbReference>
<sequence>MSSLYTHSLYGGQPSYAGPSYASSQPPPGGYYHHHPQPQIPPSYYQVDAPTFRRDFSSRLSELQFNSRPIIQSLSMMAQDHTRYADVVAQCLEAHIRRVPPWMKLPAFYVLDAISKNIYDPYARQFSSFVVPLYLETYRQVDDNTRGKMEEMLLTWRTGSPTGTELFGIQQQLAIERGVWGTGGTGNSSNLNFHSGSGIITKSQVLSELNFTLGQKERAVQANPYDTLSQNHINVLQQLRLHVEAGVSQEELRQILAQLRNLVKSSPPPPIPQPQIPPVLPTWHSQPPFPPQLPVSVSPPYSQPSSIIKSEEQSINPNASLPQLAHTPPENIANLLSTLLKAGVVSVSSTPVGADINDSDMTMESVVAGMSAESIRDYRNTILSENINLNVLDSIAPSRIVELLYTRRGLQCKQCGIRFPDTKVGKKSQDNHLDMHFRQNRKANDDIGRGHSRSWFIGVDDWIQDVSNVREQKSHAEGSGSLNAKTAAALESAKREADLRSQYVIVPPGEEARVISCPICKETLKSEFLEDDEDWVWKNTTKKDDKIYHATCYAEAIVSTSSLAARLRNEMAHDSRSATPEVHPVSSISSIQATPPPASVSVSGTKSLSVSPASESKIAGTKRKVEHDDSNATEEATSTPPLKKVAL</sequence>
<dbReference type="GO" id="GO:0000993">
    <property type="term" value="F:RNA polymerase II complex binding"/>
    <property type="evidence" value="ECO:0007669"/>
    <property type="project" value="InterPro"/>
</dbReference>
<dbReference type="AlphaFoldDB" id="A0A9P5P384"/>
<dbReference type="InterPro" id="IPR045154">
    <property type="entry name" value="PCF11-like"/>
</dbReference>
<dbReference type="InterPro" id="IPR006569">
    <property type="entry name" value="CID_dom"/>
</dbReference>
<accession>A0A9P5P384</accession>
<dbReference type="InterPro" id="IPR008942">
    <property type="entry name" value="ENTH_VHS"/>
</dbReference>
<dbReference type="InterPro" id="IPR054127">
    <property type="entry name" value="Pcf11_C"/>
</dbReference>
<gene>
    <name evidence="3" type="ORF">CPB84DRAFT_1670102</name>
</gene>
<dbReference type="Pfam" id="PF04818">
    <property type="entry name" value="CID"/>
    <property type="match status" value="1"/>
</dbReference>
<reference evidence="3" key="1">
    <citation type="submission" date="2020-11" db="EMBL/GenBank/DDBJ databases">
        <authorList>
            <consortium name="DOE Joint Genome Institute"/>
            <person name="Ahrendt S."/>
            <person name="Riley R."/>
            <person name="Andreopoulos W."/>
            <person name="LaButti K."/>
            <person name="Pangilinan J."/>
            <person name="Ruiz-duenas F.J."/>
            <person name="Barrasa J.M."/>
            <person name="Sanchez-Garcia M."/>
            <person name="Camarero S."/>
            <person name="Miyauchi S."/>
            <person name="Serrano A."/>
            <person name="Linde D."/>
            <person name="Babiker R."/>
            <person name="Drula E."/>
            <person name="Ayuso-Fernandez I."/>
            <person name="Pacheco R."/>
            <person name="Padilla G."/>
            <person name="Ferreira P."/>
            <person name="Barriuso J."/>
            <person name="Kellner H."/>
            <person name="Castanera R."/>
            <person name="Alfaro M."/>
            <person name="Ramirez L."/>
            <person name="Pisabarro A.G."/>
            <person name="Kuo A."/>
            <person name="Tritt A."/>
            <person name="Lipzen A."/>
            <person name="He G."/>
            <person name="Yan M."/>
            <person name="Ng V."/>
            <person name="Cullen D."/>
            <person name="Martin F."/>
            <person name="Rosso M.-N."/>
            <person name="Henrissat B."/>
            <person name="Hibbett D."/>
            <person name="Martinez A.T."/>
            <person name="Grigoriev I.V."/>
        </authorList>
    </citation>
    <scope>NUCLEOTIDE SEQUENCE</scope>
    <source>
        <strain evidence="3">AH 44721</strain>
    </source>
</reference>
<dbReference type="SMART" id="SM00582">
    <property type="entry name" value="RPR"/>
    <property type="match status" value="1"/>
</dbReference>
<dbReference type="SUPFAM" id="SSF48464">
    <property type="entry name" value="ENTH/VHS domain"/>
    <property type="match status" value="1"/>
</dbReference>
<dbReference type="Proteomes" id="UP000724874">
    <property type="component" value="Unassembled WGS sequence"/>
</dbReference>
<dbReference type="GO" id="GO:0006369">
    <property type="term" value="P:termination of RNA polymerase II transcription"/>
    <property type="evidence" value="ECO:0007669"/>
    <property type="project" value="InterPro"/>
</dbReference>
<dbReference type="PANTHER" id="PTHR15921">
    <property type="entry name" value="PRE-MRNA CLEAVAGE COMPLEX II"/>
    <property type="match status" value="1"/>
</dbReference>
<dbReference type="GO" id="GO:0005737">
    <property type="term" value="C:cytoplasm"/>
    <property type="evidence" value="ECO:0007669"/>
    <property type="project" value="TreeGrafter"/>
</dbReference>
<protein>
    <recommendedName>
        <fullName evidence="2">CID domain-containing protein</fullName>
    </recommendedName>
</protein>
<evidence type="ECO:0000259" key="2">
    <source>
        <dbReference type="PROSITE" id="PS51391"/>
    </source>
</evidence>
<dbReference type="OrthoDB" id="2129491at2759"/>
<dbReference type="GO" id="GO:0031124">
    <property type="term" value="P:mRNA 3'-end processing"/>
    <property type="evidence" value="ECO:0007669"/>
    <property type="project" value="InterPro"/>
</dbReference>
<dbReference type="CDD" id="cd16982">
    <property type="entry name" value="CID_Pcf11"/>
    <property type="match status" value="1"/>
</dbReference>
<evidence type="ECO:0000313" key="3">
    <source>
        <dbReference type="EMBL" id="KAF8914005.1"/>
    </source>
</evidence>
<dbReference type="Gene3D" id="1.25.40.90">
    <property type="match status" value="1"/>
</dbReference>
<keyword evidence="4" id="KW-1185">Reference proteome</keyword>
<dbReference type="FunFam" id="1.25.40.90:FF:000016">
    <property type="entry name" value="mRNA cleavage factor complex component Pcf11"/>
    <property type="match status" value="1"/>
</dbReference>